<dbReference type="Pfam" id="PF01219">
    <property type="entry name" value="DAGK_prokar"/>
    <property type="match status" value="1"/>
</dbReference>
<feature type="transmembrane region" description="Helical" evidence="19">
    <location>
        <begin position="92"/>
        <end position="113"/>
    </location>
</feature>
<evidence type="ECO:0000256" key="13">
    <source>
        <dbReference type="ARBA" id="ARBA00023209"/>
    </source>
</evidence>
<feature type="binding site" evidence="17">
    <location>
        <position position="72"/>
    </location>
    <ligand>
        <name>ATP</name>
        <dbReference type="ChEBI" id="CHEBI:30616"/>
    </ligand>
</feature>
<keyword evidence="12 19" id="KW-0472">Membrane</keyword>
<keyword evidence="3" id="KW-1003">Cell membrane</keyword>
<dbReference type="OrthoDB" id="9789934at2"/>
<dbReference type="InterPro" id="IPR036945">
    <property type="entry name" value="DAGK_sf"/>
</dbReference>
<evidence type="ECO:0000256" key="4">
    <source>
        <dbReference type="ARBA" id="ARBA00022516"/>
    </source>
</evidence>
<dbReference type="PATRIC" id="fig|220754.4.peg.2725"/>
<comment type="cofactor">
    <cofactor evidence="18">
        <name>Mg(2+)</name>
        <dbReference type="ChEBI" id="CHEBI:18420"/>
    </cofactor>
    <text evidence="18">Mn(2+), Zn(2+), Cd(2+) and Co(2+) support activity to lesser extents.</text>
</comment>
<feature type="transmembrane region" description="Helical" evidence="19">
    <location>
        <begin position="52"/>
        <end position="71"/>
    </location>
</feature>
<keyword evidence="13" id="KW-0594">Phospholipid biosynthesis</keyword>
<dbReference type="GO" id="GO:0008654">
    <property type="term" value="P:phospholipid biosynthetic process"/>
    <property type="evidence" value="ECO:0007669"/>
    <property type="project" value="UniProtKB-KW"/>
</dbReference>
<dbReference type="PANTHER" id="PTHR34299">
    <property type="entry name" value="DIACYLGLYCEROL KINASE"/>
    <property type="match status" value="1"/>
</dbReference>
<evidence type="ECO:0000313" key="21">
    <source>
        <dbReference type="Proteomes" id="UP000031972"/>
    </source>
</evidence>
<evidence type="ECO:0000256" key="11">
    <source>
        <dbReference type="ARBA" id="ARBA00023098"/>
    </source>
</evidence>
<evidence type="ECO:0000256" key="9">
    <source>
        <dbReference type="ARBA" id="ARBA00022840"/>
    </source>
</evidence>
<evidence type="ECO:0000256" key="6">
    <source>
        <dbReference type="ARBA" id="ARBA00022692"/>
    </source>
</evidence>
<feature type="binding site" evidence="17">
    <location>
        <position position="5"/>
    </location>
    <ligand>
        <name>ATP</name>
        <dbReference type="ChEBI" id="CHEBI:30616"/>
    </ligand>
</feature>
<keyword evidence="9 17" id="KW-0067">ATP-binding</keyword>
<feature type="transmembrane region" description="Helical" evidence="19">
    <location>
        <begin position="27"/>
        <end position="46"/>
    </location>
</feature>
<keyword evidence="7 17" id="KW-0547">Nucleotide-binding</keyword>
<keyword evidence="5" id="KW-0808">Transferase</keyword>
<evidence type="ECO:0000256" key="2">
    <source>
        <dbReference type="ARBA" id="ARBA00005967"/>
    </source>
</evidence>
<dbReference type="Proteomes" id="UP000031972">
    <property type="component" value="Unassembled WGS sequence"/>
</dbReference>
<proteinExistence type="inferred from homology"/>
<dbReference type="PANTHER" id="PTHR34299:SF1">
    <property type="entry name" value="DIACYLGLYCEROL KINASE"/>
    <property type="match status" value="1"/>
</dbReference>
<dbReference type="GO" id="GO:0005524">
    <property type="term" value="F:ATP binding"/>
    <property type="evidence" value="ECO:0007669"/>
    <property type="project" value="UniProtKB-KW"/>
</dbReference>
<reference evidence="20 21" key="1">
    <citation type="submission" date="2015-01" db="EMBL/GenBank/DDBJ databases">
        <title>Jeotgalibacillus campisalis genome sequencing.</title>
        <authorList>
            <person name="Goh K.M."/>
            <person name="Chan K.-G."/>
            <person name="Yaakop A.S."/>
            <person name="Ee R."/>
            <person name="Gan H.M."/>
            <person name="Chan C.S."/>
        </authorList>
    </citation>
    <scope>NUCLEOTIDE SEQUENCE [LARGE SCALE GENOMIC DNA]</scope>
    <source>
        <strain evidence="20 21">SF-57</strain>
    </source>
</reference>
<evidence type="ECO:0000256" key="18">
    <source>
        <dbReference type="PIRSR" id="PIRSR600829-4"/>
    </source>
</evidence>
<evidence type="ECO:0000256" key="12">
    <source>
        <dbReference type="ARBA" id="ARBA00023136"/>
    </source>
</evidence>
<keyword evidence="6 19" id="KW-0812">Transmembrane</keyword>
<organism evidence="20 21">
    <name type="scientific">Jeotgalibacillus campisalis</name>
    <dbReference type="NCBI Taxonomy" id="220754"/>
    <lineage>
        <taxon>Bacteria</taxon>
        <taxon>Bacillati</taxon>
        <taxon>Bacillota</taxon>
        <taxon>Bacilli</taxon>
        <taxon>Bacillales</taxon>
        <taxon>Caryophanaceae</taxon>
        <taxon>Jeotgalibacillus</taxon>
    </lineage>
</organism>
<dbReference type="GO" id="GO:0046872">
    <property type="term" value="F:metal ion binding"/>
    <property type="evidence" value="ECO:0007669"/>
    <property type="project" value="UniProtKB-KW"/>
</dbReference>
<keyword evidence="10 19" id="KW-1133">Transmembrane helix</keyword>
<feature type="binding site" evidence="18">
    <location>
        <position position="72"/>
    </location>
    <ligand>
        <name>a divalent metal cation</name>
        <dbReference type="ChEBI" id="CHEBI:60240"/>
    </ligand>
</feature>
<dbReference type="InterPro" id="IPR033717">
    <property type="entry name" value="UDPK"/>
</dbReference>
<evidence type="ECO:0000256" key="17">
    <source>
        <dbReference type="PIRSR" id="PIRSR600829-3"/>
    </source>
</evidence>
<evidence type="ECO:0000256" key="19">
    <source>
        <dbReference type="SAM" id="Phobius"/>
    </source>
</evidence>
<evidence type="ECO:0000313" key="20">
    <source>
        <dbReference type="EMBL" id="KIL46034.1"/>
    </source>
</evidence>
<evidence type="ECO:0000256" key="3">
    <source>
        <dbReference type="ARBA" id="ARBA00022475"/>
    </source>
</evidence>
<feature type="binding site" evidence="17">
    <location>
        <position position="12"/>
    </location>
    <ligand>
        <name>ATP</name>
        <dbReference type="ChEBI" id="CHEBI:30616"/>
    </ligand>
</feature>
<dbReference type="InterPro" id="IPR000829">
    <property type="entry name" value="DAGK"/>
</dbReference>
<keyword evidence="11" id="KW-0443">Lipid metabolism</keyword>
<sequence>MNPKRLLHSFLYAWEGVKDVAKHEQNFKIHLFSTAVVIFAGIYLQISTIEWLIILFAIAGVLAMELMNTAIERAVDLVTTDTHPLAKKAKDASAAAVFIFAAGAGAAGVIIFLPKLLTNFF</sequence>
<evidence type="ECO:0000256" key="5">
    <source>
        <dbReference type="ARBA" id="ARBA00022679"/>
    </source>
</evidence>
<evidence type="ECO:0000256" key="1">
    <source>
        <dbReference type="ARBA" id="ARBA00004651"/>
    </source>
</evidence>
<gene>
    <name evidence="20" type="ORF">KR50_27090</name>
</gene>
<feature type="binding site" evidence="18">
    <location>
        <position position="24"/>
    </location>
    <ligand>
        <name>a divalent metal cation</name>
        <dbReference type="ChEBI" id="CHEBI:60240"/>
    </ligand>
</feature>
<dbReference type="CDD" id="cd14265">
    <property type="entry name" value="UDPK_IM_like"/>
    <property type="match status" value="1"/>
</dbReference>
<dbReference type="RefSeq" id="WP_041059419.1">
    <property type="nucleotide sequence ID" value="NZ_JXRR01000017.1"/>
</dbReference>
<comment type="similarity">
    <text evidence="2">Belongs to the bacterial diacylglycerol kinase family.</text>
</comment>
<evidence type="ECO:0000256" key="8">
    <source>
        <dbReference type="ARBA" id="ARBA00022777"/>
    </source>
</evidence>
<dbReference type="PROSITE" id="PS01069">
    <property type="entry name" value="DAGK_PROKAR"/>
    <property type="match status" value="1"/>
</dbReference>
<keyword evidence="21" id="KW-1185">Reference proteome</keyword>
<evidence type="ECO:0000256" key="10">
    <source>
        <dbReference type="ARBA" id="ARBA00022989"/>
    </source>
</evidence>
<dbReference type="AlphaFoldDB" id="A0A0C2RWB8"/>
<keyword evidence="18" id="KW-0460">Magnesium</keyword>
<dbReference type="GO" id="GO:0005886">
    <property type="term" value="C:plasma membrane"/>
    <property type="evidence" value="ECO:0007669"/>
    <property type="project" value="UniProtKB-SubCell"/>
</dbReference>
<name>A0A0C2RWB8_9BACL</name>
<protein>
    <submittedName>
        <fullName evidence="20">UDP kinase</fullName>
    </submittedName>
</protein>
<feature type="binding site" evidence="16">
    <location>
        <position position="65"/>
    </location>
    <ligand>
        <name>substrate</name>
    </ligand>
</feature>
<dbReference type="GO" id="GO:0016301">
    <property type="term" value="F:kinase activity"/>
    <property type="evidence" value="ECO:0007669"/>
    <property type="project" value="UniProtKB-KW"/>
</dbReference>
<keyword evidence="4" id="KW-0444">Lipid biosynthesis</keyword>
<dbReference type="EMBL" id="JXRR01000017">
    <property type="protein sequence ID" value="KIL46034.1"/>
    <property type="molecule type" value="Genomic_DNA"/>
</dbReference>
<evidence type="ECO:0000256" key="14">
    <source>
        <dbReference type="ARBA" id="ARBA00023264"/>
    </source>
</evidence>
<evidence type="ECO:0000256" key="7">
    <source>
        <dbReference type="ARBA" id="ARBA00022741"/>
    </source>
</evidence>
<feature type="binding site" evidence="17">
    <location>
        <begin position="90"/>
        <end position="91"/>
    </location>
    <ligand>
        <name>ATP</name>
        <dbReference type="ChEBI" id="CHEBI:30616"/>
    </ligand>
</feature>
<comment type="subcellular location">
    <subcellularLocation>
        <location evidence="1">Cell membrane</location>
        <topology evidence="1">Multi-pass membrane protein</topology>
    </subcellularLocation>
</comment>
<feature type="active site" description="Proton acceptor" evidence="15">
    <location>
        <position position="65"/>
    </location>
</feature>
<feature type="binding site" evidence="17">
    <location>
        <position position="24"/>
    </location>
    <ligand>
        <name>ATP</name>
        <dbReference type="ChEBI" id="CHEBI:30616"/>
    </ligand>
</feature>
<keyword evidence="8 20" id="KW-0418">Kinase</keyword>
<evidence type="ECO:0000256" key="15">
    <source>
        <dbReference type="PIRSR" id="PIRSR600829-1"/>
    </source>
</evidence>
<comment type="caution">
    <text evidence="20">The sequence shown here is derived from an EMBL/GenBank/DDBJ whole genome shotgun (WGS) entry which is preliminary data.</text>
</comment>
<keyword evidence="18" id="KW-0479">Metal-binding</keyword>
<dbReference type="Gene3D" id="1.10.287.3610">
    <property type="match status" value="1"/>
</dbReference>
<accession>A0A0C2RWB8</accession>
<feature type="binding site" evidence="16">
    <location>
        <position position="5"/>
    </location>
    <ligand>
        <name>substrate</name>
    </ligand>
</feature>
<keyword evidence="14" id="KW-1208">Phospholipid metabolism</keyword>
<evidence type="ECO:0000256" key="16">
    <source>
        <dbReference type="PIRSR" id="PIRSR600829-2"/>
    </source>
</evidence>